<evidence type="ECO:0000256" key="8">
    <source>
        <dbReference type="ARBA" id="ARBA00022695"/>
    </source>
</evidence>
<evidence type="ECO:0000259" key="15">
    <source>
        <dbReference type="PROSITE" id="PS51163"/>
    </source>
</evidence>
<dbReference type="InterPro" id="IPR050156">
    <property type="entry name" value="TC-AMP_synthase_SUA5"/>
</dbReference>
<evidence type="ECO:0000313" key="16">
    <source>
        <dbReference type="EMBL" id="TDP81733.1"/>
    </source>
</evidence>
<evidence type="ECO:0000256" key="1">
    <source>
        <dbReference type="ARBA" id="ARBA00004496"/>
    </source>
</evidence>
<dbReference type="GO" id="GO:0000049">
    <property type="term" value="F:tRNA binding"/>
    <property type="evidence" value="ECO:0007669"/>
    <property type="project" value="TreeGrafter"/>
</dbReference>
<evidence type="ECO:0000256" key="9">
    <source>
        <dbReference type="ARBA" id="ARBA00022741"/>
    </source>
</evidence>
<dbReference type="GO" id="GO:0008033">
    <property type="term" value="P:tRNA processing"/>
    <property type="evidence" value="ECO:0007669"/>
    <property type="project" value="UniProtKB-KW"/>
</dbReference>
<dbReference type="Gene3D" id="3.90.870.10">
    <property type="entry name" value="DHBP synthase"/>
    <property type="match status" value="1"/>
</dbReference>
<dbReference type="GO" id="GO:0061710">
    <property type="term" value="F:L-threonylcarbamoyladenylate synthase"/>
    <property type="evidence" value="ECO:0007669"/>
    <property type="project" value="UniProtKB-EC"/>
</dbReference>
<dbReference type="PANTHER" id="PTHR17490:SF16">
    <property type="entry name" value="THREONYLCARBAMOYL-AMP SYNTHASE"/>
    <property type="match status" value="1"/>
</dbReference>
<dbReference type="InterPro" id="IPR010923">
    <property type="entry name" value="T(6)A37_SUA5"/>
</dbReference>
<evidence type="ECO:0000256" key="2">
    <source>
        <dbReference type="ARBA" id="ARBA00007663"/>
    </source>
</evidence>
<evidence type="ECO:0000256" key="6">
    <source>
        <dbReference type="ARBA" id="ARBA00022679"/>
    </source>
</evidence>
<evidence type="ECO:0000256" key="12">
    <source>
        <dbReference type="ARBA" id="ARBA00048366"/>
    </source>
</evidence>
<dbReference type="EMBL" id="SNXW01000007">
    <property type="protein sequence ID" value="TDP81733.1"/>
    <property type="molecule type" value="Genomic_DNA"/>
</dbReference>
<feature type="binding site" evidence="14">
    <location>
        <position position="118"/>
    </location>
    <ligand>
        <name>ATP</name>
        <dbReference type="ChEBI" id="CHEBI:30616"/>
    </ligand>
</feature>
<evidence type="ECO:0000256" key="5">
    <source>
        <dbReference type="ARBA" id="ARBA00022490"/>
    </source>
</evidence>
<dbReference type="GO" id="GO:0003725">
    <property type="term" value="F:double-stranded RNA binding"/>
    <property type="evidence" value="ECO:0007669"/>
    <property type="project" value="UniProtKB-UniRule"/>
</dbReference>
<keyword evidence="6 13" id="KW-0808">Transferase</keyword>
<dbReference type="PANTHER" id="PTHR17490">
    <property type="entry name" value="SUA5"/>
    <property type="match status" value="1"/>
</dbReference>
<comment type="subcellular location">
    <subcellularLocation>
        <location evidence="1 13">Cytoplasm</location>
    </subcellularLocation>
</comment>
<comment type="similarity">
    <text evidence="2 13">Belongs to the SUA5 family.</text>
</comment>
<keyword evidence="8 13" id="KW-0548">Nucleotidyltransferase</keyword>
<dbReference type="InterPro" id="IPR006070">
    <property type="entry name" value="Sua5-like_dom"/>
</dbReference>
<evidence type="ECO:0000256" key="4">
    <source>
        <dbReference type="ARBA" id="ARBA00015492"/>
    </source>
</evidence>
<evidence type="ECO:0000256" key="14">
    <source>
        <dbReference type="PIRSR" id="PIRSR004930-1"/>
    </source>
</evidence>
<reference evidence="16 17" key="1">
    <citation type="submission" date="2019-03" db="EMBL/GenBank/DDBJ databases">
        <title>Genomic Encyclopedia of Type Strains, Phase IV (KMG-IV): sequencing the most valuable type-strain genomes for metagenomic binning, comparative biology and taxonomic classification.</title>
        <authorList>
            <person name="Goeker M."/>
        </authorList>
    </citation>
    <scope>NUCLEOTIDE SEQUENCE [LARGE SCALE GENOMIC DNA]</scope>
    <source>
        <strain evidence="16 17">DSM 11901</strain>
    </source>
</reference>
<feature type="binding site" evidence="14">
    <location>
        <position position="55"/>
    </location>
    <ligand>
        <name>ATP</name>
        <dbReference type="ChEBI" id="CHEBI:30616"/>
    </ligand>
</feature>
<dbReference type="SUPFAM" id="SSF55821">
    <property type="entry name" value="YrdC/RibB"/>
    <property type="match status" value="1"/>
</dbReference>
<dbReference type="EC" id="2.7.7.87" evidence="3 13"/>
<feature type="binding site" evidence="14">
    <location>
        <position position="64"/>
    </location>
    <ligand>
        <name>L-threonine</name>
        <dbReference type="ChEBI" id="CHEBI:57926"/>
    </ligand>
</feature>
<dbReference type="InterPro" id="IPR017945">
    <property type="entry name" value="DHBP_synth_RibB-like_a/b_dom"/>
</dbReference>
<feature type="binding site" evidence="14">
    <location>
        <position position="144"/>
    </location>
    <ligand>
        <name>ATP</name>
        <dbReference type="ChEBI" id="CHEBI:30616"/>
    </ligand>
</feature>
<keyword evidence="7 13" id="KW-0819">tRNA processing</keyword>
<feature type="binding site" evidence="14">
    <location>
        <position position="201"/>
    </location>
    <ligand>
        <name>ATP</name>
        <dbReference type="ChEBI" id="CHEBI:30616"/>
    </ligand>
</feature>
<comment type="catalytic activity">
    <reaction evidence="12 13">
        <text>L-threonine + hydrogencarbonate + ATP = L-threonylcarbamoyladenylate + diphosphate + H2O</text>
        <dbReference type="Rhea" id="RHEA:36407"/>
        <dbReference type="ChEBI" id="CHEBI:15377"/>
        <dbReference type="ChEBI" id="CHEBI:17544"/>
        <dbReference type="ChEBI" id="CHEBI:30616"/>
        <dbReference type="ChEBI" id="CHEBI:33019"/>
        <dbReference type="ChEBI" id="CHEBI:57926"/>
        <dbReference type="ChEBI" id="CHEBI:73682"/>
        <dbReference type="EC" id="2.7.7.87"/>
    </reaction>
</comment>
<feature type="binding site" evidence="14">
    <location>
        <position position="142"/>
    </location>
    <ligand>
        <name>L-threonine</name>
        <dbReference type="ChEBI" id="CHEBI:57926"/>
    </ligand>
</feature>
<protein>
    <recommendedName>
        <fullName evidence="4 13">Threonylcarbamoyl-AMP synthase</fullName>
        <shortName evidence="13">TC-AMP synthase</shortName>
        <ecNumber evidence="3 13">2.7.7.87</ecNumber>
    </recommendedName>
    <alternativeName>
        <fullName evidence="11 13">L-threonylcarbamoyladenylate synthase</fullName>
    </alternativeName>
</protein>
<dbReference type="PIRSF" id="PIRSF004930">
    <property type="entry name" value="Tln_factor_SUA5"/>
    <property type="match status" value="1"/>
</dbReference>
<feature type="binding site" evidence="14">
    <location>
        <position position="114"/>
    </location>
    <ligand>
        <name>ATP</name>
        <dbReference type="ChEBI" id="CHEBI:30616"/>
    </ligand>
</feature>
<dbReference type="AlphaFoldDB" id="A0A4R6R6Z6"/>
<feature type="binding site" evidence="14">
    <location>
        <position position="152"/>
    </location>
    <ligand>
        <name>ATP</name>
        <dbReference type="ChEBI" id="CHEBI:30616"/>
    </ligand>
</feature>
<evidence type="ECO:0000256" key="7">
    <source>
        <dbReference type="ARBA" id="ARBA00022694"/>
    </source>
</evidence>
<organism evidence="16 17">
    <name type="scientific">Aquabacterium commune</name>
    <dbReference type="NCBI Taxonomy" id="70586"/>
    <lineage>
        <taxon>Bacteria</taxon>
        <taxon>Pseudomonadati</taxon>
        <taxon>Pseudomonadota</taxon>
        <taxon>Betaproteobacteria</taxon>
        <taxon>Burkholderiales</taxon>
        <taxon>Aquabacterium</taxon>
    </lineage>
</organism>
<evidence type="ECO:0000313" key="17">
    <source>
        <dbReference type="Proteomes" id="UP000294593"/>
    </source>
</evidence>
<evidence type="ECO:0000256" key="13">
    <source>
        <dbReference type="PIRNR" id="PIRNR004930"/>
    </source>
</evidence>
<proteinExistence type="inferred from homology"/>
<dbReference type="Proteomes" id="UP000294593">
    <property type="component" value="Unassembled WGS sequence"/>
</dbReference>
<dbReference type="OrthoDB" id="9814580at2"/>
<keyword evidence="10 13" id="KW-0067">ATP-binding</keyword>
<feature type="binding site" evidence="14">
    <location>
        <position position="241"/>
    </location>
    <ligand>
        <name>ATP</name>
        <dbReference type="ChEBI" id="CHEBI:30616"/>
    </ligand>
</feature>
<comment type="function">
    <text evidence="13">Required for the formation of a threonylcarbamoyl group on adenosine at position 37 (t(6)A37) in tRNAs that read codons beginning with adenine.</text>
</comment>
<dbReference type="InterPro" id="IPR005145">
    <property type="entry name" value="Sua5_C"/>
</dbReference>
<evidence type="ECO:0000256" key="10">
    <source>
        <dbReference type="ARBA" id="ARBA00022840"/>
    </source>
</evidence>
<dbReference type="NCBIfam" id="TIGR00057">
    <property type="entry name" value="L-threonylcarbamoyladenylate synthase"/>
    <property type="match status" value="1"/>
</dbReference>
<gene>
    <name evidence="16" type="ORF">EV672_107164</name>
</gene>
<dbReference type="Pfam" id="PF01300">
    <property type="entry name" value="Sua5_yciO_yrdC"/>
    <property type="match status" value="1"/>
</dbReference>
<feature type="binding site" evidence="14">
    <location>
        <position position="187"/>
    </location>
    <ligand>
        <name>L-threonine</name>
        <dbReference type="ChEBI" id="CHEBI:57926"/>
    </ligand>
</feature>
<keyword evidence="5 13" id="KW-0963">Cytoplasm</keyword>
<dbReference type="PROSITE" id="PS51163">
    <property type="entry name" value="YRDC"/>
    <property type="match status" value="1"/>
</dbReference>
<dbReference type="GO" id="GO:0005524">
    <property type="term" value="F:ATP binding"/>
    <property type="evidence" value="ECO:0007669"/>
    <property type="project" value="UniProtKB-UniRule"/>
</dbReference>
<evidence type="ECO:0000256" key="3">
    <source>
        <dbReference type="ARBA" id="ARBA00012584"/>
    </source>
</evidence>
<name>A0A4R6R6Z6_9BURK</name>
<comment type="caution">
    <text evidence="16">The sequence shown here is derived from an EMBL/GenBank/DDBJ whole genome shotgun (WGS) entry which is preliminary data.</text>
</comment>
<feature type="domain" description="YrdC-like" evidence="15">
    <location>
        <begin position="10"/>
        <end position="205"/>
    </location>
</feature>
<dbReference type="GO" id="GO:0005737">
    <property type="term" value="C:cytoplasm"/>
    <property type="evidence" value="ECO:0007669"/>
    <property type="project" value="UniProtKB-SubCell"/>
</dbReference>
<keyword evidence="9 13" id="KW-0547">Nucleotide-binding</keyword>
<dbReference type="GO" id="GO:0006450">
    <property type="term" value="P:regulation of translational fidelity"/>
    <property type="evidence" value="ECO:0007669"/>
    <property type="project" value="TreeGrafter"/>
</dbReference>
<dbReference type="InterPro" id="IPR038385">
    <property type="entry name" value="Sua5/YwlC_C"/>
</dbReference>
<dbReference type="Gene3D" id="3.40.50.11030">
    <property type="entry name" value="Threonylcarbamoyl-AMP synthase, C-terminal domain"/>
    <property type="match status" value="1"/>
</dbReference>
<dbReference type="Pfam" id="PF03481">
    <property type="entry name" value="Sua5_C"/>
    <property type="match status" value="1"/>
</dbReference>
<accession>A0A4R6R6Z6</accession>
<feature type="binding site" evidence="14">
    <location>
        <position position="32"/>
    </location>
    <ligand>
        <name>L-threonine</name>
        <dbReference type="ChEBI" id="CHEBI:57926"/>
    </ligand>
</feature>
<keyword evidence="17" id="KW-1185">Reference proteome</keyword>
<sequence length="352" mass="37176">MRLLDPALQPDAIEQAAQRLADGGLLALPTETVYGLGARADDDAAVARIFAAKGRPADHPLIVHVPNEAAALHFVSAFPPVAQRLVRAFWPGPLTVIVPRHPDMARAAAGGQDTIGLRCPDHPVARQLLDACAQRDILGVAAPSANRFGRISPTRAAHVAEEFAGQGQGLDEVWVLDGGPCEVGIESTIVDCSRGQPVLLRPGRLTMAELEAAAGEPLLWSRPEAPDPNAPKASGTLLSHYAPRARVVLMSDAQLAVGLDVIEPELTAQHLATPGVAPRVAVYSRSLWAHHPRHPGVVHLSMPGDAVTAAHDLFADLREMDATGVAQIWVEAPPEGPAWDGVRDRLSRAAAA</sequence>
<evidence type="ECO:0000256" key="11">
    <source>
        <dbReference type="ARBA" id="ARBA00029774"/>
    </source>
</evidence>